<keyword evidence="8" id="KW-0175">Coiled coil</keyword>
<feature type="coiled-coil region" evidence="8">
    <location>
        <begin position="244"/>
        <end position="271"/>
    </location>
</feature>
<dbReference type="InterPro" id="IPR005467">
    <property type="entry name" value="His_kinase_dom"/>
</dbReference>
<evidence type="ECO:0000313" key="12">
    <source>
        <dbReference type="EMBL" id="HIX51258.1"/>
    </source>
</evidence>
<dbReference type="EMBL" id="DXEU01000008">
    <property type="protein sequence ID" value="HIX51258.1"/>
    <property type="molecule type" value="Genomic_DNA"/>
</dbReference>
<keyword evidence="9" id="KW-0812">Transmembrane</keyword>
<dbReference type="Gene3D" id="1.10.287.130">
    <property type="match status" value="1"/>
</dbReference>
<dbReference type="PROSITE" id="PS50109">
    <property type="entry name" value="HIS_KIN"/>
    <property type="match status" value="1"/>
</dbReference>
<dbReference type="InterPro" id="IPR050351">
    <property type="entry name" value="BphY/WalK/GraS-like"/>
</dbReference>
<evidence type="ECO:0000256" key="6">
    <source>
        <dbReference type="ARBA" id="ARBA00022777"/>
    </source>
</evidence>
<dbReference type="SMART" id="SM00387">
    <property type="entry name" value="HATPase_c"/>
    <property type="match status" value="1"/>
</dbReference>
<proteinExistence type="predicted"/>
<comment type="caution">
    <text evidence="12">The sequence shown here is derived from an EMBL/GenBank/DDBJ whole genome shotgun (WGS) entry which is preliminary data.</text>
</comment>
<dbReference type="GO" id="GO:0004721">
    <property type="term" value="F:phosphoprotein phosphatase activity"/>
    <property type="evidence" value="ECO:0007669"/>
    <property type="project" value="TreeGrafter"/>
</dbReference>
<evidence type="ECO:0000256" key="5">
    <source>
        <dbReference type="ARBA" id="ARBA00022679"/>
    </source>
</evidence>
<evidence type="ECO:0000256" key="3">
    <source>
        <dbReference type="ARBA" id="ARBA00012438"/>
    </source>
</evidence>
<keyword evidence="4" id="KW-0597">Phosphoprotein</keyword>
<dbReference type="EC" id="2.7.13.3" evidence="3"/>
<keyword evidence="7" id="KW-0902">Two-component regulatory system</keyword>
<protein>
    <recommendedName>
        <fullName evidence="3">histidine kinase</fullName>
        <ecNumber evidence="3">2.7.13.3</ecNumber>
    </recommendedName>
</protein>
<dbReference type="FunFam" id="1.10.287.130:FF:000001">
    <property type="entry name" value="Two-component sensor histidine kinase"/>
    <property type="match status" value="1"/>
</dbReference>
<dbReference type="Gene3D" id="3.30.565.10">
    <property type="entry name" value="Histidine kinase-like ATPase, C-terminal domain"/>
    <property type="match status" value="1"/>
</dbReference>
<dbReference type="Gene3D" id="6.10.340.10">
    <property type="match status" value="1"/>
</dbReference>
<dbReference type="Proteomes" id="UP000886780">
    <property type="component" value="Unassembled WGS sequence"/>
</dbReference>
<evidence type="ECO:0000256" key="8">
    <source>
        <dbReference type="SAM" id="Coils"/>
    </source>
</evidence>
<sequence>MRHSIRTRMTLIFIGVTMLMLLAVWAANTWLLEDYYVRNKIGILERCYTQIDEILRENPLSEMEPYSEDNNADELSELIKTMGERYNTTIVLVDNVTGKAMVSSARDKAFLARRLFGYALDQYDEPVDLIKEHEDYVIQRSYNPIDRTADLEAWGFFADGSTLFIMAMPLSSVWESVEISNRFLLLVGSVVMAAGCAAIYFATRKFTQPVLELARLSEEMTRLNFDVKFEGHQQDEVGILGRNMNELSDKLKETITELREANLQLQKDIDEKIQIDEMRKEFIANVSHELKTPIALIQGYAEGLSVGMCEDEESRNYYCGVIVDEAVKMNRMVRQLLNLTALEFGRDMPVMEVFDLASVIRGILTSSSIMIQQKEAKVVFEQQEPVMVRADEFKIEEVVTNYLTNALNHADGERRVEIRLQIMEEENQVKTTVFNTGEPIPEEAIPQLWTKFYKVDKARTRAYGGSGIGLSIVKAIMESHHQQYGARNVPGGVEFWFTLERGEETEAQPAEGQ</sequence>
<dbReference type="SUPFAM" id="SSF55874">
    <property type="entry name" value="ATPase domain of HSP90 chaperone/DNA topoisomerase II/histidine kinase"/>
    <property type="match status" value="1"/>
</dbReference>
<evidence type="ECO:0000313" key="13">
    <source>
        <dbReference type="Proteomes" id="UP000886780"/>
    </source>
</evidence>
<gene>
    <name evidence="12" type="ORF">IAA28_00455</name>
</gene>
<feature type="domain" description="Histidine kinase" evidence="10">
    <location>
        <begin position="285"/>
        <end position="503"/>
    </location>
</feature>
<reference evidence="12" key="1">
    <citation type="journal article" date="2021" name="PeerJ">
        <title>Extensive microbial diversity within the chicken gut microbiome revealed by metagenomics and culture.</title>
        <authorList>
            <person name="Gilroy R."/>
            <person name="Ravi A."/>
            <person name="Getino M."/>
            <person name="Pursley I."/>
            <person name="Horton D.L."/>
            <person name="Alikhan N.F."/>
            <person name="Baker D."/>
            <person name="Gharbi K."/>
            <person name="Hall N."/>
            <person name="Watson M."/>
            <person name="Adriaenssens E.M."/>
            <person name="Foster-Nyarko E."/>
            <person name="Jarju S."/>
            <person name="Secka A."/>
            <person name="Antonio M."/>
            <person name="Oren A."/>
            <person name="Chaudhuri R.R."/>
            <person name="La Ragione R."/>
            <person name="Hildebrand F."/>
            <person name="Pallen M.J."/>
        </authorList>
    </citation>
    <scope>NUCLEOTIDE SEQUENCE</scope>
    <source>
        <strain evidence="12">ChiGjej4B4-12881</strain>
    </source>
</reference>
<dbReference type="InterPro" id="IPR003660">
    <property type="entry name" value="HAMP_dom"/>
</dbReference>
<dbReference type="PANTHER" id="PTHR45453:SF3">
    <property type="entry name" value="HISTIDINE KINASE"/>
    <property type="match status" value="1"/>
</dbReference>
<evidence type="ECO:0000256" key="4">
    <source>
        <dbReference type="ARBA" id="ARBA00022553"/>
    </source>
</evidence>
<dbReference type="InterPro" id="IPR036097">
    <property type="entry name" value="HisK_dim/P_sf"/>
</dbReference>
<feature type="transmembrane region" description="Helical" evidence="9">
    <location>
        <begin position="183"/>
        <end position="202"/>
    </location>
</feature>
<feature type="domain" description="HAMP" evidence="11">
    <location>
        <begin position="204"/>
        <end position="256"/>
    </location>
</feature>
<dbReference type="InterPro" id="IPR003594">
    <property type="entry name" value="HATPase_dom"/>
</dbReference>
<dbReference type="PROSITE" id="PS50885">
    <property type="entry name" value="HAMP"/>
    <property type="match status" value="1"/>
</dbReference>
<name>A0A9D1W2D7_9FIRM</name>
<comment type="subcellular location">
    <subcellularLocation>
        <location evidence="2">Membrane</location>
    </subcellularLocation>
</comment>
<evidence type="ECO:0000256" key="2">
    <source>
        <dbReference type="ARBA" id="ARBA00004370"/>
    </source>
</evidence>
<dbReference type="SMART" id="SM00304">
    <property type="entry name" value="HAMP"/>
    <property type="match status" value="1"/>
</dbReference>
<keyword evidence="9" id="KW-1133">Transmembrane helix</keyword>
<keyword evidence="6 12" id="KW-0418">Kinase</keyword>
<dbReference type="SMART" id="SM00388">
    <property type="entry name" value="HisKA"/>
    <property type="match status" value="1"/>
</dbReference>
<organism evidence="12 13">
    <name type="scientific">Candidatus Lachnoclostridium stercoripullorum</name>
    <dbReference type="NCBI Taxonomy" id="2838635"/>
    <lineage>
        <taxon>Bacteria</taxon>
        <taxon>Bacillati</taxon>
        <taxon>Bacillota</taxon>
        <taxon>Clostridia</taxon>
        <taxon>Lachnospirales</taxon>
        <taxon>Lachnospiraceae</taxon>
    </lineage>
</organism>
<evidence type="ECO:0000259" key="11">
    <source>
        <dbReference type="PROSITE" id="PS50885"/>
    </source>
</evidence>
<dbReference type="SUPFAM" id="SSF47384">
    <property type="entry name" value="Homodimeric domain of signal transducing histidine kinase"/>
    <property type="match status" value="1"/>
</dbReference>
<dbReference type="CDD" id="cd06225">
    <property type="entry name" value="HAMP"/>
    <property type="match status" value="1"/>
</dbReference>
<comment type="catalytic activity">
    <reaction evidence="1">
        <text>ATP + protein L-histidine = ADP + protein N-phospho-L-histidine.</text>
        <dbReference type="EC" id="2.7.13.3"/>
    </reaction>
</comment>
<evidence type="ECO:0000256" key="1">
    <source>
        <dbReference type="ARBA" id="ARBA00000085"/>
    </source>
</evidence>
<dbReference type="CDD" id="cd00082">
    <property type="entry name" value="HisKA"/>
    <property type="match status" value="1"/>
</dbReference>
<dbReference type="InterPro" id="IPR003661">
    <property type="entry name" value="HisK_dim/P_dom"/>
</dbReference>
<keyword evidence="5" id="KW-0808">Transferase</keyword>
<dbReference type="SUPFAM" id="SSF158472">
    <property type="entry name" value="HAMP domain-like"/>
    <property type="match status" value="1"/>
</dbReference>
<dbReference type="AlphaFoldDB" id="A0A9D1W2D7"/>
<evidence type="ECO:0000256" key="7">
    <source>
        <dbReference type="ARBA" id="ARBA00023012"/>
    </source>
</evidence>
<dbReference type="Pfam" id="PF00512">
    <property type="entry name" value="HisKA"/>
    <property type="match status" value="1"/>
</dbReference>
<dbReference type="GO" id="GO:0005886">
    <property type="term" value="C:plasma membrane"/>
    <property type="evidence" value="ECO:0007669"/>
    <property type="project" value="TreeGrafter"/>
</dbReference>
<dbReference type="PANTHER" id="PTHR45453">
    <property type="entry name" value="PHOSPHATE REGULON SENSOR PROTEIN PHOR"/>
    <property type="match status" value="1"/>
</dbReference>
<dbReference type="GO" id="GO:0016036">
    <property type="term" value="P:cellular response to phosphate starvation"/>
    <property type="evidence" value="ECO:0007669"/>
    <property type="project" value="TreeGrafter"/>
</dbReference>
<reference evidence="12" key="2">
    <citation type="submission" date="2021-04" db="EMBL/GenBank/DDBJ databases">
        <authorList>
            <person name="Gilroy R."/>
        </authorList>
    </citation>
    <scope>NUCLEOTIDE SEQUENCE</scope>
    <source>
        <strain evidence="12">ChiGjej4B4-12881</strain>
    </source>
</reference>
<evidence type="ECO:0000256" key="9">
    <source>
        <dbReference type="SAM" id="Phobius"/>
    </source>
</evidence>
<dbReference type="InterPro" id="IPR036890">
    <property type="entry name" value="HATPase_C_sf"/>
</dbReference>
<keyword evidence="9" id="KW-0472">Membrane</keyword>
<accession>A0A9D1W2D7</accession>
<dbReference type="Pfam" id="PF00672">
    <property type="entry name" value="HAMP"/>
    <property type="match status" value="1"/>
</dbReference>
<dbReference type="GO" id="GO:0000155">
    <property type="term" value="F:phosphorelay sensor kinase activity"/>
    <property type="evidence" value="ECO:0007669"/>
    <property type="project" value="InterPro"/>
</dbReference>
<dbReference type="Pfam" id="PF02518">
    <property type="entry name" value="HATPase_c"/>
    <property type="match status" value="1"/>
</dbReference>
<evidence type="ECO:0000259" key="10">
    <source>
        <dbReference type="PROSITE" id="PS50109"/>
    </source>
</evidence>